<evidence type="ECO:0000256" key="2">
    <source>
        <dbReference type="ARBA" id="ARBA00034247"/>
    </source>
</evidence>
<dbReference type="NCBIfam" id="TIGR00254">
    <property type="entry name" value="GGDEF"/>
    <property type="match status" value="1"/>
</dbReference>
<dbReference type="EC" id="2.7.7.65" evidence="1"/>
<evidence type="ECO:0000313" key="5">
    <source>
        <dbReference type="EMBL" id="NGP19084.1"/>
    </source>
</evidence>
<reference evidence="5 6" key="1">
    <citation type="submission" date="2020-02" db="EMBL/GenBank/DDBJ databases">
        <authorList>
            <person name="Khan S.A."/>
            <person name="Jeon C.O."/>
            <person name="Chun B.H."/>
        </authorList>
    </citation>
    <scope>NUCLEOTIDE SEQUENCE [LARGE SCALE GENOMIC DNA]</scope>
    <source>
        <strain evidence="5 6">H239</strain>
    </source>
</reference>
<dbReference type="InterPro" id="IPR043128">
    <property type="entry name" value="Rev_trsase/Diguanyl_cyclase"/>
</dbReference>
<dbReference type="PROSITE" id="PS50887">
    <property type="entry name" value="GGDEF"/>
    <property type="match status" value="1"/>
</dbReference>
<keyword evidence="3" id="KW-1133">Transmembrane helix</keyword>
<name>A0A6M1SR35_9HYPH</name>
<accession>A0A6M1SR35</accession>
<dbReference type="SMART" id="SM00267">
    <property type="entry name" value="GGDEF"/>
    <property type="match status" value="1"/>
</dbReference>
<dbReference type="GO" id="GO:1902201">
    <property type="term" value="P:negative regulation of bacterial-type flagellum-dependent cell motility"/>
    <property type="evidence" value="ECO:0007669"/>
    <property type="project" value="TreeGrafter"/>
</dbReference>
<feature type="transmembrane region" description="Helical" evidence="3">
    <location>
        <begin position="12"/>
        <end position="34"/>
    </location>
</feature>
<sequence length="362" mass="39273">MPIMTVRRNRPETVLFCWSLVMAVCCWAAILGAVATRNLFLTALYAGCISGVVALQWAAIVTLTGRRLHVAWFVLPPAMVVVAILALQLNSENAAQVSAVILSFQLAAAAIFVLRHATKVVRTNTAFLMALGYATSFCSAIARPIEAILMPGVHFSPLSGEMVNSIPFIASYVGTTIIILSWLAALKDRAESTLADLAFRDELTQLSNRRALREQGRKLWTSSRWQGTAFTLVALDLDHFKQVNDLFGHDEGDRVLATFGEAIRAAQPTPRIAARMGGEEFCLIYIGVDARTAHDFVEDLRDSFGEKLKLPNGLPVRFSAGIAQSSPADESINSVFRRADDALYNAKASGRDCTIIGSALAA</sequence>
<dbReference type="CDD" id="cd01949">
    <property type="entry name" value="GGDEF"/>
    <property type="match status" value="1"/>
</dbReference>
<dbReference type="Pfam" id="PF00990">
    <property type="entry name" value="GGDEF"/>
    <property type="match status" value="1"/>
</dbReference>
<protein>
    <recommendedName>
        <fullName evidence="1">diguanylate cyclase</fullName>
        <ecNumber evidence="1">2.7.7.65</ecNumber>
    </recommendedName>
</protein>
<dbReference type="GO" id="GO:0052621">
    <property type="term" value="F:diguanylate cyclase activity"/>
    <property type="evidence" value="ECO:0007669"/>
    <property type="project" value="UniProtKB-EC"/>
</dbReference>
<dbReference type="SUPFAM" id="SSF55073">
    <property type="entry name" value="Nucleotide cyclase"/>
    <property type="match status" value="1"/>
</dbReference>
<organism evidence="5 6">
    <name type="scientific">Devosia aurantiaca</name>
    <dbReference type="NCBI Taxonomy" id="2714858"/>
    <lineage>
        <taxon>Bacteria</taxon>
        <taxon>Pseudomonadati</taxon>
        <taxon>Pseudomonadota</taxon>
        <taxon>Alphaproteobacteria</taxon>
        <taxon>Hyphomicrobiales</taxon>
        <taxon>Devosiaceae</taxon>
        <taxon>Devosia</taxon>
    </lineage>
</organism>
<dbReference type="Proteomes" id="UP000474802">
    <property type="component" value="Unassembled WGS sequence"/>
</dbReference>
<keyword evidence="6" id="KW-1185">Reference proteome</keyword>
<gene>
    <name evidence="5" type="ORF">G5575_16820</name>
</gene>
<evidence type="ECO:0000313" key="6">
    <source>
        <dbReference type="Proteomes" id="UP000474802"/>
    </source>
</evidence>
<evidence type="ECO:0000259" key="4">
    <source>
        <dbReference type="PROSITE" id="PS50887"/>
    </source>
</evidence>
<dbReference type="AlphaFoldDB" id="A0A6M1SR35"/>
<reference evidence="5 6" key="2">
    <citation type="submission" date="2020-03" db="EMBL/GenBank/DDBJ databases">
        <title>Devosia chinhatensis sp. nov., isolated from a hexachlorocyclohexane (HCH) dump site in India.</title>
        <authorList>
            <person name="Kumar M."/>
            <person name="Lal R."/>
        </authorList>
    </citation>
    <scope>NUCLEOTIDE SEQUENCE [LARGE SCALE GENOMIC DNA]</scope>
    <source>
        <strain evidence="5 6">H239</strain>
    </source>
</reference>
<comment type="caution">
    <text evidence="5">The sequence shown here is derived from an EMBL/GenBank/DDBJ whole genome shotgun (WGS) entry which is preliminary data.</text>
</comment>
<dbReference type="EMBL" id="JAALFG010000004">
    <property type="protein sequence ID" value="NGP19084.1"/>
    <property type="molecule type" value="Genomic_DNA"/>
</dbReference>
<dbReference type="InterPro" id="IPR050469">
    <property type="entry name" value="Diguanylate_Cyclase"/>
</dbReference>
<dbReference type="PANTHER" id="PTHR45138">
    <property type="entry name" value="REGULATORY COMPONENTS OF SENSORY TRANSDUCTION SYSTEM"/>
    <property type="match status" value="1"/>
</dbReference>
<dbReference type="FunFam" id="3.30.70.270:FF:000001">
    <property type="entry name" value="Diguanylate cyclase domain protein"/>
    <property type="match status" value="1"/>
</dbReference>
<feature type="domain" description="GGDEF" evidence="4">
    <location>
        <begin position="228"/>
        <end position="359"/>
    </location>
</feature>
<evidence type="ECO:0000256" key="1">
    <source>
        <dbReference type="ARBA" id="ARBA00012528"/>
    </source>
</evidence>
<dbReference type="InterPro" id="IPR029787">
    <property type="entry name" value="Nucleotide_cyclase"/>
</dbReference>
<dbReference type="Gene3D" id="3.30.70.270">
    <property type="match status" value="1"/>
</dbReference>
<dbReference type="GO" id="GO:0043709">
    <property type="term" value="P:cell adhesion involved in single-species biofilm formation"/>
    <property type="evidence" value="ECO:0007669"/>
    <property type="project" value="TreeGrafter"/>
</dbReference>
<keyword evidence="3" id="KW-0472">Membrane</keyword>
<evidence type="ECO:0000256" key="3">
    <source>
        <dbReference type="SAM" id="Phobius"/>
    </source>
</evidence>
<dbReference type="InterPro" id="IPR000160">
    <property type="entry name" value="GGDEF_dom"/>
</dbReference>
<feature type="transmembrane region" description="Helical" evidence="3">
    <location>
        <begin position="70"/>
        <end position="89"/>
    </location>
</feature>
<proteinExistence type="predicted"/>
<dbReference type="GO" id="GO:0005886">
    <property type="term" value="C:plasma membrane"/>
    <property type="evidence" value="ECO:0007669"/>
    <property type="project" value="TreeGrafter"/>
</dbReference>
<dbReference type="PANTHER" id="PTHR45138:SF9">
    <property type="entry name" value="DIGUANYLATE CYCLASE DGCM-RELATED"/>
    <property type="match status" value="1"/>
</dbReference>
<feature type="transmembrane region" description="Helical" evidence="3">
    <location>
        <begin position="126"/>
        <end position="145"/>
    </location>
</feature>
<feature type="transmembrane region" description="Helical" evidence="3">
    <location>
        <begin position="95"/>
        <end position="114"/>
    </location>
</feature>
<feature type="transmembrane region" description="Helical" evidence="3">
    <location>
        <begin position="40"/>
        <end position="63"/>
    </location>
</feature>
<comment type="catalytic activity">
    <reaction evidence="2">
        <text>2 GTP = 3',3'-c-di-GMP + 2 diphosphate</text>
        <dbReference type="Rhea" id="RHEA:24898"/>
        <dbReference type="ChEBI" id="CHEBI:33019"/>
        <dbReference type="ChEBI" id="CHEBI:37565"/>
        <dbReference type="ChEBI" id="CHEBI:58805"/>
        <dbReference type="EC" id="2.7.7.65"/>
    </reaction>
</comment>
<keyword evidence="3" id="KW-0812">Transmembrane</keyword>
<feature type="transmembrane region" description="Helical" evidence="3">
    <location>
        <begin position="165"/>
        <end position="185"/>
    </location>
</feature>